<accession>A0A7Z2YF82</accession>
<evidence type="ECO:0000256" key="3">
    <source>
        <dbReference type="RuleBase" id="RU000363"/>
    </source>
</evidence>
<keyword evidence="5" id="KW-1185">Reference proteome</keyword>
<comment type="similarity">
    <text evidence="1 3">Belongs to the short-chain dehydrogenases/reductases (SDR) family.</text>
</comment>
<protein>
    <submittedName>
        <fullName evidence="4">SDR family NAD(P)-dependent oxidoreductase</fullName>
    </submittedName>
</protein>
<dbReference type="PANTHER" id="PTHR24320">
    <property type="entry name" value="RETINOL DEHYDROGENASE"/>
    <property type="match status" value="1"/>
</dbReference>
<reference evidence="4 5" key="1">
    <citation type="submission" date="2020-01" db="EMBL/GenBank/DDBJ databases">
        <title>Whole genome and functional gene identification of agarase of Vibrio HN897.</title>
        <authorList>
            <person name="Liu Y."/>
            <person name="Zhao Z."/>
        </authorList>
    </citation>
    <scope>NUCLEOTIDE SEQUENCE [LARGE SCALE GENOMIC DNA]</scope>
    <source>
        <strain evidence="4 5">HN897</strain>
    </source>
</reference>
<name>A0A7Z2YF82_9VIBR</name>
<dbReference type="InterPro" id="IPR020904">
    <property type="entry name" value="Sc_DH/Rdtase_CS"/>
</dbReference>
<dbReference type="PANTHER" id="PTHR24320:SF148">
    <property type="entry name" value="NAD(P)-BINDING ROSSMANN-FOLD SUPERFAMILY PROTEIN"/>
    <property type="match status" value="1"/>
</dbReference>
<dbReference type="AlphaFoldDB" id="A0A7Z2YF82"/>
<keyword evidence="2" id="KW-0560">Oxidoreductase</keyword>
<organism evidence="4 5">
    <name type="scientific">Vibrio astriarenae</name>
    <dbReference type="NCBI Taxonomy" id="1481923"/>
    <lineage>
        <taxon>Bacteria</taxon>
        <taxon>Pseudomonadati</taxon>
        <taxon>Pseudomonadota</taxon>
        <taxon>Gammaproteobacteria</taxon>
        <taxon>Vibrionales</taxon>
        <taxon>Vibrionaceae</taxon>
        <taxon>Vibrio</taxon>
    </lineage>
</organism>
<dbReference type="Pfam" id="PF00106">
    <property type="entry name" value="adh_short"/>
    <property type="match status" value="1"/>
</dbReference>
<dbReference type="PROSITE" id="PS00061">
    <property type="entry name" value="ADH_SHORT"/>
    <property type="match status" value="1"/>
</dbReference>
<dbReference type="KEGG" id="vas:GT360_15040"/>
<dbReference type="InterPro" id="IPR036291">
    <property type="entry name" value="NAD(P)-bd_dom_sf"/>
</dbReference>
<dbReference type="InterPro" id="IPR002347">
    <property type="entry name" value="SDR_fam"/>
</dbReference>
<dbReference type="SUPFAM" id="SSF51735">
    <property type="entry name" value="NAD(P)-binding Rossmann-fold domains"/>
    <property type="match status" value="1"/>
</dbReference>
<dbReference type="Gene3D" id="3.40.50.720">
    <property type="entry name" value="NAD(P)-binding Rossmann-like Domain"/>
    <property type="match status" value="1"/>
</dbReference>
<evidence type="ECO:0000313" key="5">
    <source>
        <dbReference type="Proteomes" id="UP000464262"/>
    </source>
</evidence>
<sequence length="264" mass="27862">MSKIILLTGATDGIGFETAQQLVANGHHLLVHGRSKAKLDAAIAALKQVNSDATVEGFLADLSDLSQVRELAQDVLKAHAHIDVIINNAGVYSTPVTTIANGQDIRFVVNTLAPYVLTKALMPALGKESRVVNLSSAAQAPVSIDALKGNACLSDSSAYAQSKLAITMWSRKMGLELKESGPLVISVNPASMLGSKMVKDAYGVNGGDLSIGADILTRLALSDEFKDNHGDYFDNDIGRLSSPHPDALNDAKVNQVMATIESLI</sequence>
<evidence type="ECO:0000256" key="1">
    <source>
        <dbReference type="ARBA" id="ARBA00006484"/>
    </source>
</evidence>
<dbReference type="Proteomes" id="UP000464262">
    <property type="component" value="Chromosome 2"/>
</dbReference>
<dbReference type="PRINTS" id="PR00081">
    <property type="entry name" value="GDHRDH"/>
</dbReference>
<evidence type="ECO:0000313" key="4">
    <source>
        <dbReference type="EMBL" id="QIA64879.1"/>
    </source>
</evidence>
<dbReference type="GO" id="GO:0016491">
    <property type="term" value="F:oxidoreductase activity"/>
    <property type="evidence" value="ECO:0007669"/>
    <property type="project" value="UniProtKB-KW"/>
</dbReference>
<dbReference type="RefSeq" id="WP_164649779.1">
    <property type="nucleotide sequence ID" value="NZ_CP047476.1"/>
</dbReference>
<dbReference type="PRINTS" id="PR00080">
    <property type="entry name" value="SDRFAMILY"/>
</dbReference>
<evidence type="ECO:0000256" key="2">
    <source>
        <dbReference type="ARBA" id="ARBA00023002"/>
    </source>
</evidence>
<proteinExistence type="inferred from homology"/>
<gene>
    <name evidence="4" type="ORF">GT360_15040</name>
</gene>
<dbReference type="EMBL" id="CP047476">
    <property type="protein sequence ID" value="QIA64879.1"/>
    <property type="molecule type" value="Genomic_DNA"/>
</dbReference>